<gene>
    <name evidence="2" type="ORF">ET524_05490</name>
</gene>
<accession>A0A4Q2K1X0</accession>
<sequence>MKLQTLSKAIALASAGILGMGVLGGCAAQQTSAVTEAQSENRAYMTQVNQTMETLKDRLASFSDAVSRGDVVNMRTQADNAFKALDSLSSQDAPDSLKDIKQQYVDGCADLETALSDYVTLYAEIDSATDTQPFDWSSYDERLAAIQSSYDSGIAKLEAGDKAAADLNG</sequence>
<dbReference type="Proteomes" id="UP000293345">
    <property type="component" value="Unassembled WGS sequence"/>
</dbReference>
<dbReference type="EMBL" id="SDPW01000001">
    <property type="protein sequence ID" value="RXZ53991.1"/>
    <property type="molecule type" value="Genomic_DNA"/>
</dbReference>
<dbReference type="AlphaFoldDB" id="A0A4Q2K1X0"/>
<proteinExistence type="predicted"/>
<reference evidence="2 3" key="1">
    <citation type="submission" date="2019-01" db="EMBL/GenBank/DDBJ databases">
        <title>Senegalimassilia sp. nov. KGMB04484 isolated human feces.</title>
        <authorList>
            <person name="Han K.-I."/>
            <person name="Kim J.-S."/>
            <person name="Lee K.C."/>
            <person name="Suh M.K."/>
            <person name="Eom M.K."/>
            <person name="Lee J.H."/>
            <person name="Park S.-H."/>
            <person name="Kang S.W."/>
            <person name="Park J.-E."/>
            <person name="Oh B.S."/>
            <person name="Yu S.Y."/>
            <person name="Choi S.-H."/>
            <person name="Lee D.H."/>
            <person name="Yoon H."/>
            <person name="Kim B.-Y."/>
            <person name="Lee J.H."/>
            <person name="Lee J.-S."/>
        </authorList>
    </citation>
    <scope>NUCLEOTIDE SEQUENCE [LARGE SCALE GENOMIC DNA]</scope>
    <source>
        <strain evidence="2 3">KGMB04484</strain>
    </source>
</reference>
<dbReference type="OrthoDB" id="3176105at2"/>
<name>A0A4Q2K1X0_9ACTN</name>
<feature type="chain" id="PRO_5020316322" evidence="1">
    <location>
        <begin position="28"/>
        <end position="169"/>
    </location>
</feature>
<evidence type="ECO:0000313" key="2">
    <source>
        <dbReference type="EMBL" id="RXZ53991.1"/>
    </source>
</evidence>
<keyword evidence="1" id="KW-0732">Signal</keyword>
<dbReference type="PROSITE" id="PS51257">
    <property type="entry name" value="PROKAR_LIPOPROTEIN"/>
    <property type="match status" value="1"/>
</dbReference>
<organism evidence="2 3">
    <name type="scientific">Senegalimassilia faecalis</name>
    <dbReference type="NCBI Taxonomy" id="2509433"/>
    <lineage>
        <taxon>Bacteria</taxon>
        <taxon>Bacillati</taxon>
        <taxon>Actinomycetota</taxon>
        <taxon>Coriobacteriia</taxon>
        <taxon>Coriobacteriales</taxon>
        <taxon>Coriobacteriaceae</taxon>
        <taxon>Senegalimassilia</taxon>
    </lineage>
</organism>
<protein>
    <submittedName>
        <fullName evidence="2">Uncharacterized protein</fullName>
    </submittedName>
</protein>
<evidence type="ECO:0000256" key="1">
    <source>
        <dbReference type="SAM" id="SignalP"/>
    </source>
</evidence>
<feature type="signal peptide" evidence="1">
    <location>
        <begin position="1"/>
        <end position="27"/>
    </location>
</feature>
<comment type="caution">
    <text evidence="2">The sequence shown here is derived from an EMBL/GenBank/DDBJ whole genome shotgun (WGS) entry which is preliminary data.</text>
</comment>
<dbReference type="RefSeq" id="WP_129423914.1">
    <property type="nucleotide sequence ID" value="NZ_DBFAJO010000020.1"/>
</dbReference>
<keyword evidence="3" id="KW-1185">Reference proteome</keyword>
<evidence type="ECO:0000313" key="3">
    <source>
        <dbReference type="Proteomes" id="UP000293345"/>
    </source>
</evidence>